<dbReference type="InterPro" id="IPR003140">
    <property type="entry name" value="PLipase/COase/thioEstase"/>
</dbReference>
<dbReference type="RefSeq" id="WP_184220526.1">
    <property type="nucleotide sequence ID" value="NZ_JACHIP010000005.1"/>
</dbReference>
<keyword evidence="5" id="KW-1185">Reference proteome</keyword>
<evidence type="ECO:0000256" key="2">
    <source>
        <dbReference type="ARBA" id="ARBA00022801"/>
    </source>
</evidence>
<dbReference type="EMBL" id="JACHIP010000005">
    <property type="protein sequence ID" value="MBB5059310.1"/>
    <property type="molecule type" value="Genomic_DNA"/>
</dbReference>
<dbReference type="PANTHER" id="PTHR10655">
    <property type="entry name" value="LYSOPHOSPHOLIPASE-RELATED"/>
    <property type="match status" value="1"/>
</dbReference>
<dbReference type="Gene3D" id="3.40.50.1820">
    <property type="entry name" value="alpha/beta hydrolase"/>
    <property type="match status" value="1"/>
</dbReference>
<dbReference type="Pfam" id="PF02230">
    <property type="entry name" value="Abhydrolase_2"/>
    <property type="match status" value="1"/>
</dbReference>
<dbReference type="InterPro" id="IPR050565">
    <property type="entry name" value="LYPA1-2/EST-like"/>
</dbReference>
<comment type="similarity">
    <text evidence="1">Belongs to the AB hydrolase superfamily. AB hydrolase 2 family.</text>
</comment>
<protein>
    <submittedName>
        <fullName evidence="4">Putative esterase</fullName>
    </submittedName>
</protein>
<evidence type="ECO:0000313" key="5">
    <source>
        <dbReference type="Proteomes" id="UP000540989"/>
    </source>
</evidence>
<feature type="domain" description="Phospholipase/carboxylesterase/thioesterase" evidence="3">
    <location>
        <begin position="27"/>
        <end position="136"/>
    </location>
</feature>
<dbReference type="InterPro" id="IPR029058">
    <property type="entry name" value="AB_hydrolase_fold"/>
</dbReference>
<evidence type="ECO:0000259" key="3">
    <source>
        <dbReference type="Pfam" id="PF02230"/>
    </source>
</evidence>
<comment type="caution">
    <text evidence="4">The sequence shown here is derived from an EMBL/GenBank/DDBJ whole genome shotgun (WGS) entry which is preliminary data.</text>
</comment>
<reference evidence="4 5" key="1">
    <citation type="submission" date="2020-08" db="EMBL/GenBank/DDBJ databases">
        <title>Genomic Encyclopedia of Type Strains, Phase IV (KMG-V): Genome sequencing to study the core and pangenomes of soil and plant-associated prokaryotes.</title>
        <authorList>
            <person name="Whitman W."/>
        </authorList>
    </citation>
    <scope>NUCLEOTIDE SEQUENCE [LARGE SCALE GENOMIC DNA]</scope>
    <source>
        <strain evidence="4 5">M8UP14</strain>
    </source>
</reference>
<evidence type="ECO:0000313" key="4">
    <source>
        <dbReference type="EMBL" id="MBB5059310.1"/>
    </source>
</evidence>
<dbReference type="AlphaFoldDB" id="A0A7W7ZG50"/>
<dbReference type="GO" id="GO:0016787">
    <property type="term" value="F:hydrolase activity"/>
    <property type="evidence" value="ECO:0007669"/>
    <property type="project" value="UniProtKB-KW"/>
</dbReference>
<keyword evidence="2" id="KW-0378">Hydrolase</keyword>
<dbReference type="Proteomes" id="UP000540989">
    <property type="component" value="Unassembled WGS sequence"/>
</dbReference>
<proteinExistence type="inferred from homology"/>
<sequence>MIDGAGAEASRIALLDFITQYRVEHDVEDVYLMGFSQGAIMATVAAATEPAKVQGAVVLSGRFPKEFQPGIVTADELAKTALWVGHGTDDEKLPIHHGRATQALLVAVGAPLTYREYPAGHAITPEMQSDAHRWLTETMGARLRENGVRPA</sequence>
<organism evidence="4 5">
    <name type="scientific">Granulicella aggregans</name>
    <dbReference type="NCBI Taxonomy" id="474949"/>
    <lineage>
        <taxon>Bacteria</taxon>
        <taxon>Pseudomonadati</taxon>
        <taxon>Acidobacteriota</taxon>
        <taxon>Terriglobia</taxon>
        <taxon>Terriglobales</taxon>
        <taxon>Acidobacteriaceae</taxon>
        <taxon>Granulicella</taxon>
    </lineage>
</organism>
<dbReference type="SUPFAM" id="SSF53474">
    <property type="entry name" value="alpha/beta-Hydrolases"/>
    <property type="match status" value="1"/>
</dbReference>
<evidence type="ECO:0000256" key="1">
    <source>
        <dbReference type="ARBA" id="ARBA00006499"/>
    </source>
</evidence>
<gene>
    <name evidence="4" type="ORF">HDF16_004033</name>
</gene>
<accession>A0A7W7ZG50</accession>
<dbReference type="PANTHER" id="PTHR10655:SF17">
    <property type="entry name" value="LYSOPHOSPHOLIPASE-LIKE PROTEIN 1"/>
    <property type="match status" value="1"/>
</dbReference>
<name>A0A7W7ZG50_9BACT</name>